<feature type="chain" id="PRO_5002954689" evidence="1">
    <location>
        <begin position="18"/>
        <end position="180"/>
    </location>
</feature>
<dbReference type="OrthoDB" id="5296580at2"/>
<gene>
    <name evidence="2" type="ORF">AcdelDRAFT_0145</name>
</gene>
<organism evidence="2 3">
    <name type="scientific">Acidovorax delafieldii 2AN</name>
    <dbReference type="NCBI Taxonomy" id="573060"/>
    <lineage>
        <taxon>Bacteria</taxon>
        <taxon>Pseudomonadati</taxon>
        <taxon>Pseudomonadota</taxon>
        <taxon>Betaproteobacteria</taxon>
        <taxon>Burkholderiales</taxon>
        <taxon>Comamonadaceae</taxon>
        <taxon>Acidovorax</taxon>
    </lineage>
</organism>
<dbReference type="PATRIC" id="fig|573060.9.peg.5031"/>
<dbReference type="AlphaFoldDB" id="C5SZR5"/>
<dbReference type="PIRSF" id="PIRSF016481">
    <property type="entry name" value="Pilus_assembly_PilP"/>
    <property type="match status" value="1"/>
</dbReference>
<dbReference type="PROSITE" id="PS51257">
    <property type="entry name" value="PROKAR_LIPOPROTEIN"/>
    <property type="match status" value="1"/>
</dbReference>
<name>C5SZR5_ACIDE</name>
<feature type="signal peptide" evidence="1">
    <location>
        <begin position="1"/>
        <end position="17"/>
    </location>
</feature>
<comment type="caution">
    <text evidence="2">The sequence shown here is derived from an EMBL/GenBank/DDBJ whole genome shotgun (WGS) entry which is preliminary data.</text>
</comment>
<dbReference type="Proteomes" id="UP000003856">
    <property type="component" value="Unassembled WGS sequence"/>
</dbReference>
<sequence>MMWAGRFALICSVAVLAGCGPTGEDELRQWMTEQRATTKPRVTPLTEPKKFLPQAYTQEGGVEPFNQTKLTQALKRDSVQVASNATLIAPEMARRKEPLEAYPLDAMVMVGSLNKTGTPTALLKIDNLLYQVRVGNYLGQNYGKITKISETSIQLREIVQDATGDWIERTASLDLQEGKK</sequence>
<accession>C5SZR5</accession>
<evidence type="ECO:0000313" key="2">
    <source>
        <dbReference type="EMBL" id="EER62231.1"/>
    </source>
</evidence>
<dbReference type="InterPro" id="IPR007446">
    <property type="entry name" value="PilP"/>
</dbReference>
<dbReference type="Pfam" id="PF04351">
    <property type="entry name" value="PilP"/>
    <property type="match status" value="1"/>
</dbReference>
<dbReference type="Gene3D" id="2.30.30.830">
    <property type="match status" value="1"/>
</dbReference>
<reference evidence="2 3" key="1">
    <citation type="submission" date="2009-05" db="EMBL/GenBank/DDBJ databases">
        <title>The draft genome of Acidovorax delafieldii 2AN.</title>
        <authorList>
            <consortium name="US DOE Joint Genome Institute (JGI-PGF)"/>
            <person name="Lucas S."/>
            <person name="Copeland A."/>
            <person name="Lapidus A."/>
            <person name="Glavina del Rio T."/>
            <person name="Tice H."/>
            <person name="Bruce D."/>
            <person name="Goodwin L."/>
            <person name="Pitluck S."/>
            <person name="Larimer F."/>
            <person name="Land M.L."/>
            <person name="Hauser L."/>
            <person name="Shelobolina E.S."/>
            <person name="Picardal F."/>
            <person name="Roden E."/>
            <person name="Emerson D."/>
        </authorList>
    </citation>
    <scope>NUCLEOTIDE SEQUENCE [LARGE SCALE GENOMIC DNA]</scope>
    <source>
        <strain evidence="2 3">2AN</strain>
    </source>
</reference>
<evidence type="ECO:0000256" key="1">
    <source>
        <dbReference type="SAM" id="SignalP"/>
    </source>
</evidence>
<evidence type="ECO:0000313" key="3">
    <source>
        <dbReference type="Proteomes" id="UP000003856"/>
    </source>
</evidence>
<proteinExistence type="predicted"/>
<dbReference type="RefSeq" id="WP_005792778.1">
    <property type="nucleotide sequence ID" value="NZ_ACQT01000002.1"/>
</dbReference>
<keyword evidence="1" id="KW-0732">Signal</keyword>
<dbReference type="EMBL" id="ACQT01000002">
    <property type="protein sequence ID" value="EER62231.1"/>
    <property type="molecule type" value="Genomic_DNA"/>
</dbReference>
<keyword evidence="3" id="KW-1185">Reference proteome</keyword>
<protein>
    <submittedName>
        <fullName evidence="2">Pilus assembly protein PilP</fullName>
    </submittedName>
</protein>